<dbReference type="AlphaFoldDB" id="A0A438DEQ5"/>
<dbReference type="PANTHER" id="PTHR11439:SF486">
    <property type="entry name" value="RLK (RECEPTOR-LIKE KINASE) PROTEIN, PUTATIVE-RELATED"/>
    <property type="match status" value="1"/>
</dbReference>
<gene>
    <name evidence="1" type="primary">RE2_1076</name>
    <name evidence="1" type="ORF">CK203_100755</name>
</gene>
<organism evidence="1 2">
    <name type="scientific">Vitis vinifera</name>
    <name type="common">Grape</name>
    <dbReference type="NCBI Taxonomy" id="29760"/>
    <lineage>
        <taxon>Eukaryota</taxon>
        <taxon>Viridiplantae</taxon>
        <taxon>Streptophyta</taxon>
        <taxon>Embryophyta</taxon>
        <taxon>Tracheophyta</taxon>
        <taxon>Spermatophyta</taxon>
        <taxon>Magnoliopsida</taxon>
        <taxon>eudicotyledons</taxon>
        <taxon>Gunneridae</taxon>
        <taxon>Pentapetalae</taxon>
        <taxon>rosids</taxon>
        <taxon>Vitales</taxon>
        <taxon>Vitaceae</taxon>
        <taxon>Viteae</taxon>
        <taxon>Vitis</taxon>
    </lineage>
</organism>
<evidence type="ECO:0000313" key="2">
    <source>
        <dbReference type="Proteomes" id="UP000288805"/>
    </source>
</evidence>
<reference evidence="1 2" key="1">
    <citation type="journal article" date="2018" name="PLoS Genet.">
        <title>Population sequencing reveals clonal diversity and ancestral inbreeding in the grapevine cultivar Chardonnay.</title>
        <authorList>
            <person name="Roach M.J."/>
            <person name="Johnson D.L."/>
            <person name="Bohlmann J."/>
            <person name="van Vuuren H.J."/>
            <person name="Jones S.J."/>
            <person name="Pretorius I.S."/>
            <person name="Schmidt S.A."/>
            <person name="Borneman A.R."/>
        </authorList>
    </citation>
    <scope>NUCLEOTIDE SEQUENCE [LARGE SCALE GENOMIC DNA]</scope>
    <source>
        <strain evidence="2">cv. Chardonnay</strain>
        <tissue evidence="1">Leaf</tissue>
    </source>
</reference>
<sequence length="181" mass="20355">MPTNLKLSMDESRKMVEETLCRSMIGSLLYLTTTRSNIAFSVGVCARYQACPKESHLIALKCIIRYIAGTLELGIWYVFDTHFDVACYTDADWARNVDDRKNTSGGCFYIGNCLVAWMSKKQNSILFSIAKVECIVAGSCCSQLIWIKQMLRDYGIDQGTMVVFCDNTSAINIFKNPVLHS</sequence>
<proteinExistence type="predicted"/>
<dbReference type="PANTHER" id="PTHR11439">
    <property type="entry name" value="GAG-POL-RELATED RETROTRANSPOSON"/>
    <property type="match status" value="1"/>
</dbReference>
<comment type="caution">
    <text evidence="1">The sequence shown here is derived from an EMBL/GenBank/DDBJ whole genome shotgun (WGS) entry which is preliminary data.</text>
</comment>
<dbReference type="Proteomes" id="UP000288805">
    <property type="component" value="Unassembled WGS sequence"/>
</dbReference>
<dbReference type="CDD" id="cd09272">
    <property type="entry name" value="RNase_HI_RT_Ty1"/>
    <property type="match status" value="1"/>
</dbReference>
<evidence type="ECO:0000313" key="1">
    <source>
        <dbReference type="EMBL" id="RVW33955.1"/>
    </source>
</evidence>
<protein>
    <submittedName>
        <fullName evidence="1">Retrovirus-related Pol polyprotein from transposon RE2</fullName>
    </submittedName>
</protein>
<name>A0A438DEQ5_VITVI</name>
<dbReference type="EMBL" id="QGNW01001661">
    <property type="protein sequence ID" value="RVW33955.1"/>
    <property type="molecule type" value="Genomic_DNA"/>
</dbReference>
<accession>A0A438DEQ5</accession>